<dbReference type="EMBL" id="JQAN02000011">
    <property type="protein sequence ID" value="PPD57599.1"/>
    <property type="molecule type" value="Genomic_DNA"/>
</dbReference>
<dbReference type="OrthoDB" id="157950at2"/>
<evidence type="ECO:0000313" key="2">
    <source>
        <dbReference type="Proteomes" id="UP000235653"/>
    </source>
</evidence>
<name>A0A2P5P5N0_9CHLR</name>
<keyword evidence="2" id="KW-1185">Reference proteome</keyword>
<evidence type="ECO:0000313" key="1">
    <source>
        <dbReference type="EMBL" id="PPD57599.1"/>
    </source>
</evidence>
<dbReference type="RefSeq" id="WP_102330611.1">
    <property type="nucleotide sequence ID" value="NZ_CP058566.2"/>
</dbReference>
<dbReference type="PANTHER" id="PTHR35792">
    <property type="entry name" value="GENERAL STRESS PROTEIN"/>
    <property type="match status" value="1"/>
</dbReference>
<accession>A0A2P5P5N0</accession>
<dbReference type="Proteomes" id="UP000235653">
    <property type="component" value="Unassembled WGS sequence"/>
</dbReference>
<organism evidence="1 2">
    <name type="scientific">Dehalogenimonas etheniformans</name>
    <dbReference type="NCBI Taxonomy" id="1536648"/>
    <lineage>
        <taxon>Bacteria</taxon>
        <taxon>Bacillati</taxon>
        <taxon>Chloroflexota</taxon>
        <taxon>Dehalococcoidia</taxon>
        <taxon>Dehalococcoidales</taxon>
        <taxon>Dehalococcoidaceae</taxon>
        <taxon>Dehalogenimonas</taxon>
    </lineage>
</organism>
<dbReference type="InterPro" id="IPR024623">
    <property type="entry name" value="YtxH"/>
</dbReference>
<dbReference type="PANTHER" id="PTHR35792:SF1">
    <property type="entry name" value="SLL0268 PROTEIN"/>
    <property type="match status" value="1"/>
</dbReference>
<dbReference type="Pfam" id="PF12732">
    <property type="entry name" value="YtxH"/>
    <property type="match status" value="1"/>
</dbReference>
<sequence>MEENTNRGLLAGLLMGTAIGVGLGLLYAPRSGAETRDMLRKRADEMKSRAESLGNSIRDKVAAIGHPIGGDGSGEAEP</sequence>
<proteinExistence type="predicted"/>
<comment type="caution">
    <text evidence="1">The sequence shown here is derived from an EMBL/GenBank/DDBJ whole genome shotgun (WGS) entry which is preliminary data.</text>
</comment>
<reference evidence="1 2" key="1">
    <citation type="journal article" date="2017" name="ISME J.">
        <title>Grape pomace compost harbors organohalide-respiring Dehalogenimonas species with novel reductive dehalogenase genes.</title>
        <authorList>
            <person name="Yang Y."/>
            <person name="Higgins S.A."/>
            <person name="Yan J."/>
            <person name="Simsir B."/>
            <person name="Chourey K."/>
            <person name="Iyer R."/>
            <person name="Hettich R.L."/>
            <person name="Baldwin B."/>
            <person name="Ogles D.M."/>
            <person name="Loffler F.E."/>
        </authorList>
    </citation>
    <scope>NUCLEOTIDE SEQUENCE [LARGE SCALE GENOMIC DNA]</scope>
    <source>
        <strain evidence="1 2">GP</strain>
    </source>
</reference>
<dbReference type="InterPro" id="IPR052928">
    <property type="entry name" value="Desiccation-related_membrane"/>
</dbReference>
<protein>
    <submittedName>
        <fullName evidence="1">YtxH domain-containing protein</fullName>
    </submittedName>
</protein>
<gene>
    <name evidence="1" type="ORF">JP09_007580</name>
</gene>
<dbReference type="AlphaFoldDB" id="A0A2P5P5N0"/>